<dbReference type="Gene3D" id="1.20.1070.10">
    <property type="entry name" value="Rhodopsin 7-helix transmembrane proteins"/>
    <property type="match status" value="2"/>
</dbReference>
<comment type="subcellular location">
    <subcellularLocation>
        <location evidence="1">Membrane</location>
    </subcellularLocation>
</comment>
<dbReference type="AlphaFoldDB" id="A0A7R8CBV1"/>
<proteinExistence type="inferred from homology"/>
<dbReference type="GO" id="GO:0016020">
    <property type="term" value="C:membrane"/>
    <property type="evidence" value="ECO:0007669"/>
    <property type="project" value="UniProtKB-SubCell"/>
</dbReference>
<dbReference type="EMBL" id="HG994580">
    <property type="protein sequence ID" value="CAF2764406.1"/>
    <property type="molecule type" value="Genomic_DNA"/>
</dbReference>
<evidence type="ECO:0000256" key="2">
    <source>
        <dbReference type="ARBA" id="ARBA00010663"/>
    </source>
</evidence>
<dbReference type="PANTHER" id="PTHR46641">
    <property type="entry name" value="FMRFAMIDE RECEPTOR-RELATED"/>
    <property type="match status" value="1"/>
</dbReference>
<sequence>MTNQKAILQYDEDARILSTNENQVFFVQNFSSLTFTDILRIVSKFNGSSFEYTKQDSEEEVLNHEFTFWVEGVALTLISLFGIIGTSMSIRVLLKPDIRESFSGLLTGLAFCDVLFLIFSMCLFGLPKLWPWFGTRISNGLMPIGIGVVHIWRVGSTAITVSITIERYFAIVRPLKRFTYQRLLLVGSLLFAAIYNIPRFFEVKSVRMSTGEIALMASDLRNNPLYVQIYVFWSKFLLVELVPWFTIVILNTLILLTIMRSVQFRGAFVHSHGGQQQSQHLQPPQRRMRSFRQHTRVSIKNDFNRNETTTLIMENHRSRGSSMKIVIRKSKSLPSFQKIEDRAKTTTSFRRQRQQRRKSMPIAIERRLSRRQKFKSLHDIIPPKPTRCIMNPCHRLNSPPVISTSSTSMNLGKTLIGVSVLFLFCQSFKIIPDVYEGIWCNIRSKDPNAPLASCPTNTVIDILISLSNLLMCINSAMNFFMYMLRGSKFRQAFYNTYKLHRIQQLYYFICKKEPDFRRRQRSIGSDPTTTTLYLGSFRVNNSIRVNNIET</sequence>
<dbReference type="PRINTS" id="PR00237">
    <property type="entry name" value="GPCRRHODOPSN"/>
</dbReference>
<organism evidence="7 8">
    <name type="scientific">Lepeophtheirus salmonis</name>
    <name type="common">Salmon louse</name>
    <name type="synonym">Caligus salmonis</name>
    <dbReference type="NCBI Taxonomy" id="72036"/>
    <lineage>
        <taxon>Eukaryota</taxon>
        <taxon>Metazoa</taxon>
        <taxon>Ecdysozoa</taxon>
        <taxon>Arthropoda</taxon>
        <taxon>Crustacea</taxon>
        <taxon>Multicrustacea</taxon>
        <taxon>Hexanauplia</taxon>
        <taxon>Copepoda</taxon>
        <taxon>Siphonostomatoida</taxon>
        <taxon>Caligidae</taxon>
        <taxon>Lepeophtheirus</taxon>
    </lineage>
</organism>
<dbReference type="InterPro" id="IPR017452">
    <property type="entry name" value="GPCR_Rhodpsn_7TM"/>
</dbReference>
<accession>A0A7R8CBV1</accession>
<keyword evidence="5" id="KW-0472">Membrane</keyword>
<dbReference type="GO" id="GO:0004930">
    <property type="term" value="F:G protein-coupled receptor activity"/>
    <property type="evidence" value="ECO:0007669"/>
    <property type="project" value="InterPro"/>
</dbReference>
<keyword evidence="8" id="KW-1185">Reference proteome</keyword>
<evidence type="ECO:0000256" key="1">
    <source>
        <dbReference type="ARBA" id="ARBA00004370"/>
    </source>
</evidence>
<comment type="similarity">
    <text evidence="2">Belongs to the G-protein coupled receptor 1 family.</text>
</comment>
<keyword evidence="3" id="KW-0812">Transmembrane</keyword>
<evidence type="ECO:0000259" key="6">
    <source>
        <dbReference type="PROSITE" id="PS50262"/>
    </source>
</evidence>
<dbReference type="CDD" id="cd14978">
    <property type="entry name" value="7tmA_FMRFamide_R-like"/>
    <property type="match status" value="1"/>
</dbReference>
<dbReference type="PANTHER" id="PTHR46641:SF2">
    <property type="entry name" value="FMRFAMIDE RECEPTOR"/>
    <property type="match status" value="1"/>
</dbReference>
<reference evidence="7" key="1">
    <citation type="submission" date="2021-02" db="EMBL/GenBank/DDBJ databases">
        <authorList>
            <person name="Bekaert M."/>
        </authorList>
    </citation>
    <scope>NUCLEOTIDE SEQUENCE</scope>
    <source>
        <strain evidence="7">IoA-00</strain>
    </source>
</reference>
<evidence type="ECO:0000256" key="5">
    <source>
        <dbReference type="ARBA" id="ARBA00023136"/>
    </source>
</evidence>
<protein>
    <submittedName>
        <fullName evidence="7">(salmon louse) hypothetical protein</fullName>
    </submittedName>
</protein>
<evidence type="ECO:0000256" key="3">
    <source>
        <dbReference type="ARBA" id="ARBA00022692"/>
    </source>
</evidence>
<dbReference type="Proteomes" id="UP000675881">
    <property type="component" value="Chromosome 1"/>
</dbReference>
<feature type="domain" description="G-protein coupled receptors family 1 profile" evidence="6">
    <location>
        <begin position="85"/>
        <end position="482"/>
    </location>
</feature>
<evidence type="ECO:0000313" key="8">
    <source>
        <dbReference type="Proteomes" id="UP000675881"/>
    </source>
</evidence>
<gene>
    <name evidence="7" type="ORF">LSAA_1141</name>
</gene>
<evidence type="ECO:0000256" key="4">
    <source>
        <dbReference type="ARBA" id="ARBA00022989"/>
    </source>
</evidence>
<dbReference type="Pfam" id="PF00001">
    <property type="entry name" value="7tm_1"/>
    <property type="match status" value="1"/>
</dbReference>
<dbReference type="SUPFAM" id="SSF81321">
    <property type="entry name" value="Family A G protein-coupled receptor-like"/>
    <property type="match status" value="1"/>
</dbReference>
<dbReference type="InterPro" id="IPR052954">
    <property type="entry name" value="GPCR-Ligand_Int"/>
</dbReference>
<keyword evidence="4" id="KW-1133">Transmembrane helix</keyword>
<dbReference type="InterPro" id="IPR000276">
    <property type="entry name" value="GPCR_Rhodpsn"/>
</dbReference>
<dbReference type="OrthoDB" id="10033446at2759"/>
<evidence type="ECO:0000313" key="7">
    <source>
        <dbReference type="EMBL" id="CAF2764406.1"/>
    </source>
</evidence>
<name>A0A7R8CBV1_LEPSM</name>
<dbReference type="PROSITE" id="PS50262">
    <property type="entry name" value="G_PROTEIN_RECEP_F1_2"/>
    <property type="match status" value="1"/>
</dbReference>